<evidence type="ECO:0000256" key="1">
    <source>
        <dbReference type="SAM" id="MobiDB-lite"/>
    </source>
</evidence>
<dbReference type="Gene3D" id="1.10.510.10">
    <property type="entry name" value="Transferase(Phosphotransferase) domain 1"/>
    <property type="match status" value="1"/>
</dbReference>
<organism evidence="3 4">
    <name type="scientific">Edaphochlamys debaryana</name>
    <dbReference type="NCBI Taxonomy" id="47281"/>
    <lineage>
        <taxon>Eukaryota</taxon>
        <taxon>Viridiplantae</taxon>
        <taxon>Chlorophyta</taxon>
        <taxon>core chlorophytes</taxon>
        <taxon>Chlorophyceae</taxon>
        <taxon>CS clade</taxon>
        <taxon>Chlamydomonadales</taxon>
        <taxon>Chlamydomonadales incertae sedis</taxon>
        <taxon>Edaphochlamys</taxon>
    </lineage>
</organism>
<name>A0A835XN33_9CHLO</name>
<dbReference type="Pfam" id="PF00069">
    <property type="entry name" value="Pkinase"/>
    <property type="match status" value="1"/>
</dbReference>
<dbReference type="InterPro" id="IPR011009">
    <property type="entry name" value="Kinase-like_dom_sf"/>
</dbReference>
<keyword evidence="4" id="KW-1185">Reference proteome</keyword>
<feature type="compositionally biased region" description="Polar residues" evidence="1">
    <location>
        <begin position="274"/>
        <end position="289"/>
    </location>
</feature>
<evidence type="ECO:0000259" key="2">
    <source>
        <dbReference type="PROSITE" id="PS50011"/>
    </source>
</evidence>
<dbReference type="Proteomes" id="UP000612055">
    <property type="component" value="Unassembled WGS sequence"/>
</dbReference>
<protein>
    <recommendedName>
        <fullName evidence="2">Protein kinase domain-containing protein</fullName>
    </recommendedName>
</protein>
<feature type="region of interest" description="Disordered" evidence="1">
    <location>
        <begin position="255"/>
        <end position="299"/>
    </location>
</feature>
<dbReference type="PANTHER" id="PTHR44329:SF289">
    <property type="entry name" value="SERINE_THREONINE-PROTEIN KINASE VIK"/>
    <property type="match status" value="1"/>
</dbReference>
<dbReference type="InterPro" id="IPR008271">
    <property type="entry name" value="Ser/Thr_kinase_AS"/>
</dbReference>
<dbReference type="PROSITE" id="PS00108">
    <property type="entry name" value="PROTEIN_KINASE_ST"/>
    <property type="match status" value="1"/>
</dbReference>
<dbReference type="PANTHER" id="PTHR44329">
    <property type="entry name" value="SERINE/THREONINE-PROTEIN KINASE TNNI3K-RELATED"/>
    <property type="match status" value="1"/>
</dbReference>
<comment type="caution">
    <text evidence="3">The sequence shown here is derived from an EMBL/GenBank/DDBJ whole genome shotgun (WGS) entry which is preliminary data.</text>
</comment>
<dbReference type="GO" id="GO:0005524">
    <property type="term" value="F:ATP binding"/>
    <property type="evidence" value="ECO:0007669"/>
    <property type="project" value="InterPro"/>
</dbReference>
<feature type="domain" description="Protein kinase" evidence="2">
    <location>
        <begin position="919"/>
        <end position="1326"/>
    </location>
</feature>
<dbReference type="SMART" id="SM00220">
    <property type="entry name" value="S_TKc"/>
    <property type="match status" value="1"/>
</dbReference>
<dbReference type="GO" id="GO:0004674">
    <property type="term" value="F:protein serine/threonine kinase activity"/>
    <property type="evidence" value="ECO:0007669"/>
    <property type="project" value="TreeGrafter"/>
</dbReference>
<dbReference type="PROSITE" id="PS50011">
    <property type="entry name" value="PROTEIN_KINASE_DOM"/>
    <property type="match status" value="1"/>
</dbReference>
<proteinExistence type="predicted"/>
<reference evidence="3" key="1">
    <citation type="journal article" date="2020" name="bioRxiv">
        <title>Comparative genomics of Chlamydomonas.</title>
        <authorList>
            <person name="Craig R.J."/>
            <person name="Hasan A.R."/>
            <person name="Ness R.W."/>
            <person name="Keightley P.D."/>
        </authorList>
    </citation>
    <scope>NUCLEOTIDE SEQUENCE</scope>
    <source>
        <strain evidence="3">CCAP 11/70</strain>
    </source>
</reference>
<gene>
    <name evidence="3" type="ORF">HYH03_014948</name>
</gene>
<accession>A0A835XN33</accession>
<dbReference type="SUPFAM" id="SSF56112">
    <property type="entry name" value="Protein kinase-like (PK-like)"/>
    <property type="match status" value="1"/>
</dbReference>
<feature type="region of interest" description="Disordered" evidence="1">
    <location>
        <begin position="967"/>
        <end position="988"/>
    </location>
</feature>
<dbReference type="EMBL" id="JAEHOE010000113">
    <property type="protein sequence ID" value="KAG2486367.1"/>
    <property type="molecule type" value="Genomic_DNA"/>
</dbReference>
<dbReference type="OrthoDB" id="542487at2759"/>
<evidence type="ECO:0000313" key="3">
    <source>
        <dbReference type="EMBL" id="KAG2486367.1"/>
    </source>
</evidence>
<sequence>MAAFSGASVCSFLADSGSLPSGEPRLTVLASSGGASHAVPAGLQLPGLAAAGDETRRPPAGSWDQVPLALPLMGPRSSKPAMGSGAVAAALRTEAGVPLPQAPLPLPPCWFRLLQRIQAVTGGRPPSAAVLVPLLLGSRRVGAMLLVLPPSGPKLKQPQPQLRLSAPGALEALGACVAECCLGPVLPAVEQAAAATAAVSSAASLSELTSALTSALSAALSAQLHVDLTVRLAVLPYKEARAGVLFSTASAACKTGAEAQPPSPSDRAVPRPSAATSQTGRARAVQSSRALGGVPSSPSTWLIHNTSQACLRGTTPFSRHSHTDASAVSGPAAAVAEACGGFAVRSGAASSGLPMASPAAALKPDCVSCTGSVALDSLLSTGRHATPLRPCSPELRADSCTSMQHTAWKACPFTSAATLLAALLSGLAGAEHTSPCASRLSPAACSRGEAETAVELRAPMELRAQVVADVPAFLHDPERPSKDLFSLARRAGGAGGVASLLAISAVWAAPAGLLLSRGAAEGGPGAPAERGGGAELPALGLYVYSALPLPQSLLAAAQGHAAGLLKVLAPGVMRALASGGPVADQWAVLRGQALGATAAHLPSSSRLFSDGASRGGDGSTALSIGNLGGSTHVLASAHALLHDSRAITVQTLAPAPVAATLRAPVDSMGRPSPELPPVLRLSAGSGTAPPLALASKEVPTACGVSWGGSGRIGAFGRELASSCSLSAAGAASAELALPSSGGLTALGLGEASRVKPARAAPFSRLSHNSAAPPLPTTHRLYLSATTAGAPAARQPLLSFLSVSTRKSPNGHGAAAGAAVPSIGAELGASGGAAAADDLTRYAAAAAEEAAAAAAEAAHWELEAETLAMLTGTASDLSAVANQHQQLTTLVNAFTTTLARSRTAADMHASAHAEADMRALSITHAIGQGACSVVMQGSLHAMSVAVKVILVEQPTASICWCGSEPLDDDDEDGNAGPWYAGPDLADQQSPTAAHLPWVHPVAAGSTSSGDLAKSKEGKGARAATLRRRKRLQALVRSARELAVLTSISHPNIVQVYSYCTRVVVEEPQPGRPRLRVVPEGEEAEVPFSTALIMECCDMGSLADAIDSGLFYQAARRAAAVARAQRPATGGHPSHVAQAAAMSTAGTPALRAAYLTLLEVALALRHLHSLNLVHCDVKPANVLLRSSATDPRGFTAKLTDFGFVSLVPSPSTEREGGAVQGPQEPAGTVTHMAPELFVSGTVPDSSIDCYAFGILMWEIFTGRAPYADCTASDNFAEVPAKVAKEGLRPRFPPDTPLLFKQLARDCWSAAPSQRPTAAALVTRLQALMDASSGGGGGGGAE</sequence>
<dbReference type="InterPro" id="IPR051681">
    <property type="entry name" value="Ser/Thr_Kinases-Pseudokinases"/>
</dbReference>
<evidence type="ECO:0000313" key="4">
    <source>
        <dbReference type="Proteomes" id="UP000612055"/>
    </source>
</evidence>
<dbReference type="InterPro" id="IPR000719">
    <property type="entry name" value="Prot_kinase_dom"/>
</dbReference>